<evidence type="ECO:0000313" key="2">
    <source>
        <dbReference type="EMBL" id="GFD40320.1"/>
    </source>
</evidence>
<gene>
    <name evidence="2" type="ORF">Tci_912289</name>
</gene>
<accession>A0A699W130</accession>
<comment type="caution">
    <text evidence="2">The sequence shown here is derived from an EMBL/GenBank/DDBJ whole genome shotgun (WGS) entry which is preliminary data.</text>
</comment>
<organism evidence="2">
    <name type="scientific">Tanacetum cinerariifolium</name>
    <name type="common">Dalmatian daisy</name>
    <name type="synonym">Chrysanthemum cinerariifolium</name>
    <dbReference type="NCBI Taxonomy" id="118510"/>
    <lineage>
        <taxon>Eukaryota</taxon>
        <taxon>Viridiplantae</taxon>
        <taxon>Streptophyta</taxon>
        <taxon>Embryophyta</taxon>
        <taxon>Tracheophyta</taxon>
        <taxon>Spermatophyta</taxon>
        <taxon>Magnoliopsida</taxon>
        <taxon>eudicotyledons</taxon>
        <taxon>Gunneridae</taxon>
        <taxon>Pentapetalae</taxon>
        <taxon>asterids</taxon>
        <taxon>campanulids</taxon>
        <taxon>Asterales</taxon>
        <taxon>Asteraceae</taxon>
        <taxon>Asteroideae</taxon>
        <taxon>Anthemideae</taxon>
        <taxon>Anthemidinae</taxon>
        <taxon>Tanacetum</taxon>
    </lineage>
</organism>
<proteinExistence type="predicted"/>
<reference evidence="2" key="1">
    <citation type="journal article" date="2019" name="Sci. Rep.">
        <title>Draft genome of Tanacetum cinerariifolium, the natural source of mosquito coil.</title>
        <authorList>
            <person name="Yamashiro T."/>
            <person name="Shiraishi A."/>
            <person name="Satake H."/>
            <person name="Nakayama K."/>
        </authorList>
    </citation>
    <scope>NUCLEOTIDE SEQUENCE</scope>
</reference>
<feature type="coiled-coil region" evidence="1">
    <location>
        <begin position="4"/>
        <end position="52"/>
    </location>
</feature>
<protein>
    <submittedName>
        <fullName evidence="2">Uncharacterized protein</fullName>
    </submittedName>
</protein>
<feature type="non-terminal residue" evidence="2">
    <location>
        <position position="95"/>
    </location>
</feature>
<keyword evidence="1" id="KW-0175">Coiled coil</keyword>
<name>A0A699W130_TANCI</name>
<dbReference type="EMBL" id="BKCJ011531890">
    <property type="protein sequence ID" value="GFD40320.1"/>
    <property type="molecule type" value="Genomic_DNA"/>
</dbReference>
<evidence type="ECO:0000256" key="1">
    <source>
        <dbReference type="SAM" id="Coils"/>
    </source>
</evidence>
<sequence>MDLLQNLLDTCTTLTKRVEHLEQDKIAQALEITKLKQRVKKLEMRNKASKLRRLQKGRIIADMDADKDVTRKDVAAVAKDVQGAEIKESADVQGR</sequence>
<dbReference type="AlphaFoldDB" id="A0A699W130"/>